<evidence type="ECO:0000313" key="14">
    <source>
        <dbReference type="Proteomes" id="UP000501648"/>
    </source>
</evidence>
<name>A0A6M3ZRL6_9BURK</name>
<evidence type="ECO:0000313" key="13">
    <source>
        <dbReference type="EMBL" id="QJQ00082.1"/>
    </source>
</evidence>
<comment type="subcellular location">
    <subcellularLocation>
        <location evidence="1">Cell outer membrane</location>
        <topology evidence="1">Multi-pass membrane protein</topology>
    </subcellularLocation>
</comment>
<dbReference type="EMBL" id="CP008956">
    <property type="protein sequence ID" value="QJQ00082.1"/>
    <property type="molecule type" value="Genomic_DNA"/>
</dbReference>
<dbReference type="RefSeq" id="WP_017454079.1">
    <property type="nucleotide sequence ID" value="NZ_CP008956.1"/>
</dbReference>
<dbReference type="PANTHER" id="PTHR34501:SF9">
    <property type="entry name" value="MAJOR OUTER MEMBRANE PROTEIN P.IA"/>
    <property type="match status" value="1"/>
</dbReference>
<gene>
    <name evidence="13" type="ORF">C798_07505</name>
</gene>
<evidence type="ECO:0000256" key="3">
    <source>
        <dbReference type="ARBA" id="ARBA00022448"/>
    </source>
</evidence>
<dbReference type="PRINTS" id="PR00182">
    <property type="entry name" value="ECOLNEIPORIN"/>
</dbReference>
<keyword evidence="7" id="KW-0406">Ion transport</keyword>
<evidence type="ECO:0000256" key="4">
    <source>
        <dbReference type="ARBA" id="ARBA00022452"/>
    </source>
</evidence>
<keyword evidence="4" id="KW-1134">Transmembrane beta strand</keyword>
<reference evidence="13 14" key="1">
    <citation type="journal article" date="2012" name="J. Bacteriol.">
        <title>Genome sequence of the pathogenic Herbaspirillum seropedicae strain Os34, isolated from rice roots.</title>
        <authorList>
            <person name="Ye W."/>
            <person name="Ye S."/>
            <person name="Liu J."/>
            <person name="Chang S."/>
            <person name="Chen M."/>
            <person name="Zhu B."/>
            <person name="Guo L."/>
            <person name="An Q."/>
        </authorList>
    </citation>
    <scope>NUCLEOTIDE SEQUENCE [LARGE SCALE GENOMIC DNA]</scope>
    <source>
        <strain evidence="13 14">Os34</strain>
    </source>
</reference>
<dbReference type="CDD" id="cd00342">
    <property type="entry name" value="gram_neg_porins"/>
    <property type="match status" value="1"/>
</dbReference>
<dbReference type="GO" id="GO:0015288">
    <property type="term" value="F:porin activity"/>
    <property type="evidence" value="ECO:0007669"/>
    <property type="project" value="UniProtKB-KW"/>
</dbReference>
<evidence type="ECO:0000259" key="12">
    <source>
        <dbReference type="Pfam" id="PF13609"/>
    </source>
</evidence>
<dbReference type="InterPro" id="IPR023614">
    <property type="entry name" value="Porin_dom_sf"/>
</dbReference>
<feature type="signal peptide" evidence="11">
    <location>
        <begin position="1"/>
        <end position="24"/>
    </location>
</feature>
<dbReference type="GO" id="GO:0034220">
    <property type="term" value="P:monoatomic ion transmembrane transport"/>
    <property type="evidence" value="ECO:0007669"/>
    <property type="project" value="InterPro"/>
</dbReference>
<dbReference type="Pfam" id="PF13609">
    <property type="entry name" value="Porin_4"/>
    <property type="match status" value="1"/>
</dbReference>
<dbReference type="InterPro" id="IPR033900">
    <property type="entry name" value="Gram_neg_porin_domain"/>
</dbReference>
<dbReference type="InterPro" id="IPR002299">
    <property type="entry name" value="Porin_Neis"/>
</dbReference>
<dbReference type="GO" id="GO:0046930">
    <property type="term" value="C:pore complex"/>
    <property type="evidence" value="ECO:0007669"/>
    <property type="project" value="UniProtKB-KW"/>
</dbReference>
<evidence type="ECO:0000256" key="1">
    <source>
        <dbReference type="ARBA" id="ARBA00004571"/>
    </source>
</evidence>
<dbReference type="SUPFAM" id="SSF56935">
    <property type="entry name" value="Porins"/>
    <property type="match status" value="1"/>
</dbReference>
<dbReference type="PRINTS" id="PR00184">
    <property type="entry name" value="NEISSPPORIN"/>
</dbReference>
<dbReference type="AlphaFoldDB" id="A0A6M3ZRL6"/>
<evidence type="ECO:0000256" key="8">
    <source>
        <dbReference type="ARBA" id="ARBA00023114"/>
    </source>
</evidence>
<evidence type="ECO:0000256" key="5">
    <source>
        <dbReference type="ARBA" id="ARBA00022692"/>
    </source>
</evidence>
<evidence type="ECO:0000256" key="9">
    <source>
        <dbReference type="ARBA" id="ARBA00023136"/>
    </source>
</evidence>
<keyword evidence="3" id="KW-0813">Transport</keyword>
<organism evidence="13 14">
    <name type="scientific">Herbaspirillum rubrisubalbicans Os34</name>
    <dbReference type="NCBI Taxonomy" id="1235827"/>
    <lineage>
        <taxon>Bacteria</taxon>
        <taxon>Pseudomonadati</taxon>
        <taxon>Pseudomonadota</taxon>
        <taxon>Betaproteobacteria</taxon>
        <taxon>Burkholderiales</taxon>
        <taxon>Oxalobacteraceae</taxon>
        <taxon>Herbaspirillum</taxon>
    </lineage>
</organism>
<dbReference type="InterPro" id="IPR001702">
    <property type="entry name" value="Porin_Gram-ve"/>
</dbReference>
<dbReference type="Proteomes" id="UP000501648">
    <property type="component" value="Chromosome"/>
</dbReference>
<evidence type="ECO:0000256" key="11">
    <source>
        <dbReference type="SAM" id="SignalP"/>
    </source>
</evidence>
<keyword evidence="6 11" id="KW-0732">Signal</keyword>
<evidence type="ECO:0000256" key="6">
    <source>
        <dbReference type="ARBA" id="ARBA00022729"/>
    </source>
</evidence>
<dbReference type="Gene3D" id="2.40.160.10">
    <property type="entry name" value="Porin"/>
    <property type="match status" value="1"/>
</dbReference>
<keyword evidence="10" id="KW-0998">Cell outer membrane</keyword>
<protein>
    <submittedName>
        <fullName evidence="13">Porin</fullName>
    </submittedName>
</protein>
<accession>A0A6M3ZRL6</accession>
<dbReference type="PANTHER" id="PTHR34501">
    <property type="entry name" value="PROTEIN YDDL-RELATED"/>
    <property type="match status" value="1"/>
</dbReference>
<feature type="chain" id="PRO_5026967687" evidence="11">
    <location>
        <begin position="25"/>
        <end position="385"/>
    </location>
</feature>
<evidence type="ECO:0000256" key="2">
    <source>
        <dbReference type="ARBA" id="ARBA00011233"/>
    </source>
</evidence>
<sequence>MSFKANALAGSALAMIVLASPVHAQSNVTVYGRLNVGLVNYSGYGQGRGAVTQENNLSSRIGFKGREDLGDGLAATFMLESGFSPDTGAGALGSRESSVGLQGSFGSVKLGYMLNPLDDLHGIAGPGYQTSMMNDNLNGFWANGYSNTFTGTSGNAGSTACTQVAGNGGATNSFAFDSRFGNSIRYDSPVINGFSATTHLSLGEVTGCNGMAWSSKVQYQRDAAIVALDYDLHHNVRGTGLNDQLLMLAAGYSVTPSLYLGGYFQALTYSNPGLRDLRQNGFGLTARKKEGRHTLELSWYHAGQGHGDQTPVFSGIYVGNGSASNIIMLGYRYALSKRTELWSQLVQLRNGSNAKYDIGGAGSAGGNGLAGRNIRAVAAGIKHDF</sequence>
<dbReference type="GO" id="GO:0009279">
    <property type="term" value="C:cell outer membrane"/>
    <property type="evidence" value="ECO:0007669"/>
    <property type="project" value="UniProtKB-SubCell"/>
</dbReference>
<keyword evidence="8" id="KW-0626">Porin</keyword>
<evidence type="ECO:0000256" key="10">
    <source>
        <dbReference type="ARBA" id="ARBA00023237"/>
    </source>
</evidence>
<feature type="domain" description="Porin" evidence="12">
    <location>
        <begin position="12"/>
        <end position="350"/>
    </location>
</feature>
<keyword evidence="9" id="KW-0472">Membrane</keyword>
<dbReference type="InterPro" id="IPR050298">
    <property type="entry name" value="Gram-neg_bact_OMP"/>
</dbReference>
<evidence type="ECO:0000256" key="7">
    <source>
        <dbReference type="ARBA" id="ARBA00023065"/>
    </source>
</evidence>
<comment type="subunit">
    <text evidence="2">Homotrimer.</text>
</comment>
<keyword evidence="5" id="KW-0812">Transmembrane</keyword>
<proteinExistence type="predicted"/>